<dbReference type="KEGG" id="ztr:MYCGRDRAFT_94456"/>
<feature type="compositionally biased region" description="Basic and acidic residues" evidence="1">
    <location>
        <begin position="68"/>
        <end position="100"/>
    </location>
</feature>
<dbReference type="RefSeq" id="XP_003850698.1">
    <property type="nucleotide sequence ID" value="XM_003850650.1"/>
</dbReference>
<feature type="compositionally biased region" description="Acidic residues" evidence="1">
    <location>
        <begin position="990"/>
        <end position="1006"/>
    </location>
</feature>
<feature type="compositionally biased region" description="Low complexity" evidence="1">
    <location>
        <begin position="135"/>
        <end position="155"/>
    </location>
</feature>
<proteinExistence type="predicted"/>
<evidence type="ECO:0000313" key="3">
    <source>
        <dbReference type="Proteomes" id="UP000008062"/>
    </source>
</evidence>
<accession>F9XFR3</accession>
<feature type="compositionally biased region" description="Low complexity" evidence="1">
    <location>
        <begin position="836"/>
        <end position="847"/>
    </location>
</feature>
<reference evidence="2 3" key="1">
    <citation type="journal article" date="2011" name="PLoS Genet.">
        <title>Finished genome of the fungal wheat pathogen Mycosphaerella graminicola reveals dispensome structure, chromosome plasticity, and stealth pathogenesis.</title>
        <authorList>
            <person name="Goodwin S.B."/>
            <person name="Ben M'barek S."/>
            <person name="Dhillon B."/>
            <person name="Wittenberg A.H.J."/>
            <person name="Crane C.F."/>
            <person name="Hane J.K."/>
            <person name="Foster A.J."/>
            <person name="Van der Lee T.A.J."/>
            <person name="Grimwood J."/>
            <person name="Aerts A."/>
            <person name="Antoniw J."/>
            <person name="Bailey A."/>
            <person name="Bluhm B."/>
            <person name="Bowler J."/>
            <person name="Bristow J."/>
            <person name="van der Burgt A."/>
            <person name="Canto-Canche B."/>
            <person name="Churchill A.C.L."/>
            <person name="Conde-Ferraez L."/>
            <person name="Cools H.J."/>
            <person name="Coutinho P.M."/>
            <person name="Csukai M."/>
            <person name="Dehal P."/>
            <person name="De Wit P."/>
            <person name="Donzelli B."/>
            <person name="van de Geest H.C."/>
            <person name="van Ham R.C.H.J."/>
            <person name="Hammond-Kosack K.E."/>
            <person name="Henrissat B."/>
            <person name="Kilian A."/>
            <person name="Kobayashi A.K."/>
            <person name="Koopmann E."/>
            <person name="Kourmpetis Y."/>
            <person name="Kuzniar A."/>
            <person name="Lindquist E."/>
            <person name="Lombard V."/>
            <person name="Maliepaard C."/>
            <person name="Martins N."/>
            <person name="Mehrabi R."/>
            <person name="Nap J.P.H."/>
            <person name="Ponomarenko A."/>
            <person name="Rudd J.J."/>
            <person name="Salamov A."/>
            <person name="Schmutz J."/>
            <person name="Schouten H.J."/>
            <person name="Shapiro H."/>
            <person name="Stergiopoulos I."/>
            <person name="Torriani S.F.F."/>
            <person name="Tu H."/>
            <person name="de Vries R.P."/>
            <person name="Waalwijk C."/>
            <person name="Ware S.B."/>
            <person name="Wiebenga A."/>
            <person name="Zwiers L.-H."/>
            <person name="Oliver R.P."/>
            <person name="Grigoriev I.V."/>
            <person name="Kema G.H.J."/>
        </authorList>
    </citation>
    <scope>NUCLEOTIDE SEQUENCE [LARGE SCALE GENOMIC DNA]</scope>
    <source>
        <strain evidence="3">CBS 115943 / IPO323</strain>
    </source>
</reference>
<dbReference type="eggNOG" id="ENOG502TF2Z">
    <property type="taxonomic scope" value="Eukaryota"/>
</dbReference>
<dbReference type="STRING" id="336722.F9XFR3"/>
<feature type="compositionally biased region" description="Pro residues" evidence="1">
    <location>
        <begin position="879"/>
        <end position="889"/>
    </location>
</feature>
<dbReference type="InParanoid" id="F9XFR3"/>
<protein>
    <recommendedName>
        <fullName evidence="4">Ubiquitin-like protease family profile domain-containing protein</fullName>
    </recommendedName>
</protein>
<dbReference type="EMBL" id="CM001202">
    <property type="protein sequence ID" value="EGP85674.1"/>
    <property type="molecule type" value="Genomic_DNA"/>
</dbReference>
<feature type="compositionally biased region" description="Acidic residues" evidence="1">
    <location>
        <begin position="797"/>
        <end position="816"/>
    </location>
</feature>
<name>F9XFR3_ZYMTI</name>
<feature type="compositionally biased region" description="Low complexity" evidence="1">
    <location>
        <begin position="201"/>
        <end position="219"/>
    </location>
</feature>
<feature type="region of interest" description="Disordered" evidence="1">
    <location>
        <begin position="1"/>
        <end position="343"/>
    </location>
</feature>
<dbReference type="GeneID" id="13397436"/>
<evidence type="ECO:0000313" key="2">
    <source>
        <dbReference type="EMBL" id="EGP85674.1"/>
    </source>
</evidence>
<dbReference type="OMA" id="GQAQEHT"/>
<dbReference type="Proteomes" id="UP000008062">
    <property type="component" value="Chromosome 7"/>
</dbReference>
<evidence type="ECO:0008006" key="4">
    <source>
        <dbReference type="Google" id="ProtNLM"/>
    </source>
</evidence>
<feature type="compositionally biased region" description="Polar residues" evidence="1">
    <location>
        <begin position="255"/>
        <end position="273"/>
    </location>
</feature>
<dbReference type="HOGENOM" id="CLU_282880_0_0_1"/>
<sequence>MAPRKKTDDDKKKQADGKAPKKDNSKKKQADGKKAPGLNLGKNLGKTNRKTRSQVRNGASPVFPTFPDEAREQRRAWEENGIRPDSKRAPDGNDADEGRPNKRPKRNPGPEKDPVTKTPVTKEPVLKKPPKKGITKTTTKGTTKGPTKVTKVTKGTSKKGPAKGPAKGPKGKPPKTGEETGGAEDDDSSEDGEGPKDPEHAAPSAPTEQTTTAPQPTSERPVSAVTQPDDASSGTTPTTSIATVPGSKPIPKELTTPTSITNTAEESSGSSKPARTPEANDNAPSGGVEPNGGVSNSNGKPPLEGNGNNSNGATQAPKPGTKGKEPAQDQAPAQTSGDPCDDLARRLQDWHDQAQRNPPSIAAVDPARWWERLRDETVMRAIYAVTEAISVNGSGVQFALARFDMFMNNSGNEELMGSANGMVRAGNTALIPFTEERYNKKNPKIDEHHTTLFVVQPVVGAQGNFTLRHYDSANMYAENQLAVFVDRARGNLIAFGWDRHGTNIPGGDAPHAQAMRQRDNWECGIHTVVNAWAIALGLTITRTGKQPFDNARFLRRGIELINLAVQGHLDSRTIEAFLRCFELVEAGARVALARQFAATVPLPDVNVLECRIQRIRLEAELATLRQINPDIAQLDVLLNFAGVELGQTLRFTAQQLVEPWIFAGMPLASPDRSNAYVAPEELDSGERNMMAAGINTAERLQLRAQERERQRNAELTSPTPQGADMVTGGMMQAMPAAPEASVENNAPASESNLATDGRQSSANMTTQALPQSQQPQESQVENQGATQDQIPPAPQTEADDSPADQSDDLWVSDDNDGVPSDLFENGTMDTDIEDGPPSATLPTTPTADHGGIVLPTPPRATILLDNGELCGDQNLSPAFPRPTPPPQQSAPPAAVMVSPTTDQNPLIGQEKDGEDALAPLDQTGLSPSADEDDVGDETTFIEQGDQTMGEDELAADQERDAASDDEEEMDPDETLLEGELSFTEQHNQDEVNDDREDDEEDEEEVEGGMGGGFNTSAPETRCMAHPAVLPPHATAAVPNTAMNHIPLHRASPFPFSNPSFPFNCSLVKHPRNDNMTNISSLSLIAGTYHLSMAEYFSPCTVVQ</sequence>
<feature type="compositionally biased region" description="Acidic residues" evidence="1">
    <location>
        <begin position="963"/>
        <end position="976"/>
    </location>
</feature>
<feature type="compositionally biased region" description="Acidic residues" evidence="1">
    <location>
        <begin position="181"/>
        <end position="192"/>
    </location>
</feature>
<keyword evidence="3" id="KW-1185">Reference proteome</keyword>
<dbReference type="OrthoDB" id="3647908at2759"/>
<feature type="compositionally biased region" description="Basic and acidic residues" evidence="1">
    <location>
        <begin position="1"/>
        <end position="34"/>
    </location>
</feature>
<dbReference type="AlphaFoldDB" id="F9XFR3"/>
<feature type="compositionally biased region" description="Polar residues" evidence="1">
    <location>
        <begin position="224"/>
        <end position="242"/>
    </location>
</feature>
<organism evidence="2 3">
    <name type="scientific">Zymoseptoria tritici (strain CBS 115943 / IPO323)</name>
    <name type="common">Speckled leaf blotch fungus</name>
    <name type="synonym">Septoria tritici</name>
    <dbReference type="NCBI Taxonomy" id="336722"/>
    <lineage>
        <taxon>Eukaryota</taxon>
        <taxon>Fungi</taxon>
        <taxon>Dikarya</taxon>
        <taxon>Ascomycota</taxon>
        <taxon>Pezizomycotina</taxon>
        <taxon>Dothideomycetes</taxon>
        <taxon>Dothideomycetidae</taxon>
        <taxon>Mycosphaerellales</taxon>
        <taxon>Mycosphaerellaceae</taxon>
        <taxon>Zymoseptoria</taxon>
    </lineage>
</organism>
<gene>
    <name evidence="2" type="ORF">MYCGRDRAFT_94456</name>
</gene>
<feature type="region of interest" description="Disordered" evidence="1">
    <location>
        <begin position="706"/>
        <end position="1018"/>
    </location>
</feature>
<feature type="compositionally biased region" description="Polar residues" evidence="1">
    <location>
        <begin position="742"/>
        <end position="769"/>
    </location>
</feature>
<feature type="compositionally biased region" description="Low complexity" evidence="1">
    <location>
        <begin position="770"/>
        <end position="783"/>
    </location>
</feature>
<evidence type="ECO:0000256" key="1">
    <source>
        <dbReference type="SAM" id="MobiDB-lite"/>
    </source>
</evidence>